<evidence type="ECO:0000256" key="1">
    <source>
        <dbReference type="ARBA" id="ARBA00004496"/>
    </source>
</evidence>
<feature type="domain" description="4Fe-4S Wbl-type" evidence="12">
    <location>
        <begin position="57"/>
        <end position="113"/>
    </location>
</feature>
<evidence type="ECO:0000313" key="13">
    <source>
        <dbReference type="EMBL" id="TQJ07920.1"/>
    </source>
</evidence>
<evidence type="ECO:0000256" key="9">
    <source>
        <dbReference type="ARBA" id="ARBA00023157"/>
    </source>
</evidence>
<dbReference type="GO" id="GO:0035731">
    <property type="term" value="F:dinitrosyl-iron complex binding"/>
    <property type="evidence" value="ECO:0007669"/>
    <property type="project" value="UniProtKB-UniRule"/>
</dbReference>
<comment type="cofactor">
    <cofactor evidence="11">
        <name>[4Fe-4S] cluster</name>
        <dbReference type="ChEBI" id="CHEBI:49883"/>
    </cofactor>
    <text evidence="11">Binds 1 [4Fe-4S] cluster per subunit. Following nitrosylation of the [4Fe-4S] cluster binds 1 [4Fe-8(NO)] cluster per subunit.</text>
</comment>
<dbReference type="Proteomes" id="UP000317893">
    <property type="component" value="Unassembled WGS sequence"/>
</dbReference>
<dbReference type="GO" id="GO:0045454">
    <property type="term" value="P:cell redox homeostasis"/>
    <property type="evidence" value="ECO:0007669"/>
    <property type="project" value="TreeGrafter"/>
</dbReference>
<evidence type="ECO:0000256" key="11">
    <source>
        <dbReference type="HAMAP-Rule" id="MF_01479"/>
    </source>
</evidence>
<comment type="subcellular location">
    <subcellularLocation>
        <location evidence="1 11">Cytoplasm</location>
    </subcellularLocation>
</comment>
<keyword evidence="14" id="KW-1185">Reference proteome</keyword>
<evidence type="ECO:0000256" key="10">
    <source>
        <dbReference type="ARBA" id="ARBA00023163"/>
    </source>
</evidence>
<dbReference type="EMBL" id="VFMN01000001">
    <property type="protein sequence ID" value="TQJ07920.1"/>
    <property type="molecule type" value="Genomic_DNA"/>
</dbReference>
<keyword evidence="11" id="KW-0963">Cytoplasm</keyword>
<accession>A0A542DXV0</accession>
<name>A0A542DXV0_9MICO</name>
<evidence type="ECO:0000256" key="6">
    <source>
        <dbReference type="ARBA" id="ARBA00023014"/>
    </source>
</evidence>
<dbReference type="PROSITE" id="PS51674">
    <property type="entry name" value="4FE4S_WBL"/>
    <property type="match status" value="1"/>
</dbReference>
<keyword evidence="3 11" id="KW-0004">4Fe-4S</keyword>
<dbReference type="GO" id="GO:0005737">
    <property type="term" value="C:cytoplasm"/>
    <property type="evidence" value="ECO:0007669"/>
    <property type="project" value="UniProtKB-SubCell"/>
</dbReference>
<dbReference type="GO" id="GO:0047134">
    <property type="term" value="F:protein-disulfide reductase [NAD(P)H] activity"/>
    <property type="evidence" value="ECO:0007669"/>
    <property type="project" value="TreeGrafter"/>
</dbReference>
<dbReference type="AlphaFoldDB" id="A0A542DXV0"/>
<keyword evidence="5 11" id="KW-0408">Iron</keyword>
<evidence type="ECO:0000256" key="8">
    <source>
        <dbReference type="ARBA" id="ARBA00023125"/>
    </source>
</evidence>
<protein>
    <recommendedName>
        <fullName evidence="11">Transcriptional regulator WhiB</fullName>
    </recommendedName>
</protein>
<evidence type="ECO:0000256" key="3">
    <source>
        <dbReference type="ARBA" id="ARBA00022485"/>
    </source>
</evidence>
<comment type="PTM">
    <text evidence="11">Upon Fe-S cluster removal intramolecular disulfide bonds are formed.</text>
</comment>
<dbReference type="PANTHER" id="PTHR38839:SF7">
    <property type="entry name" value="TRANSCRIPTIONAL REGULATOR WHIB4"/>
    <property type="match status" value="1"/>
</dbReference>
<dbReference type="PANTHER" id="PTHR38839">
    <property type="entry name" value="TRANSCRIPTIONAL REGULATOR WHID-RELATED"/>
    <property type="match status" value="1"/>
</dbReference>
<sequence length="142" mass="14983">MTTPAGGVPARGFPSGCLSLGKHTRGNIVTITTMGSRTSDSDGARAGLVADWAPQGNCAGGDPDALFVRGAAQQQAKLICAKCPVVAECLADALDNRTEFGVWGGMTERERRAMLRRHGNVASWWSLFNEHRLRGTAAAKVS</sequence>
<evidence type="ECO:0000313" key="14">
    <source>
        <dbReference type="Proteomes" id="UP000317893"/>
    </source>
</evidence>
<feature type="binding site" evidence="11">
    <location>
        <position position="58"/>
    </location>
    <ligand>
        <name>[4Fe-4S] cluster</name>
        <dbReference type="ChEBI" id="CHEBI:49883"/>
    </ligand>
</feature>
<dbReference type="InterPro" id="IPR003482">
    <property type="entry name" value="Whib"/>
</dbReference>
<keyword evidence="8 11" id="KW-0238">DNA-binding</keyword>
<feature type="binding site" evidence="11">
    <location>
        <position position="83"/>
    </location>
    <ligand>
        <name>[4Fe-4S] cluster</name>
        <dbReference type="ChEBI" id="CHEBI:49883"/>
    </ligand>
</feature>
<feature type="binding site" evidence="11">
    <location>
        <position position="80"/>
    </location>
    <ligand>
        <name>[4Fe-4S] cluster</name>
        <dbReference type="ChEBI" id="CHEBI:49883"/>
    </ligand>
</feature>
<keyword evidence="7 11" id="KW-0805">Transcription regulation</keyword>
<dbReference type="Pfam" id="PF02467">
    <property type="entry name" value="Whib"/>
    <property type="match status" value="1"/>
</dbReference>
<dbReference type="GO" id="GO:0046872">
    <property type="term" value="F:metal ion binding"/>
    <property type="evidence" value="ECO:0007669"/>
    <property type="project" value="UniProtKB-KW"/>
</dbReference>
<dbReference type="InterPro" id="IPR034768">
    <property type="entry name" value="4FE4S_WBL"/>
</dbReference>
<dbReference type="GO" id="GO:0051539">
    <property type="term" value="F:4 iron, 4 sulfur cluster binding"/>
    <property type="evidence" value="ECO:0007669"/>
    <property type="project" value="UniProtKB-UniRule"/>
</dbReference>
<reference evidence="13 14" key="1">
    <citation type="submission" date="2019-06" db="EMBL/GenBank/DDBJ databases">
        <title>Sequencing the genomes of 1000 actinobacteria strains.</title>
        <authorList>
            <person name="Klenk H.-P."/>
        </authorList>
    </citation>
    <scope>NUCLEOTIDE SEQUENCE [LARGE SCALE GENOMIC DNA]</scope>
    <source>
        <strain evidence="13 14">DSM 18607</strain>
    </source>
</reference>
<comment type="function">
    <text evidence="11">Acts as a transcriptional regulator. Probably redox-responsive. The apo- but not holo-form probably binds DNA.</text>
</comment>
<comment type="caution">
    <text evidence="13">The sequence shown here is derived from an EMBL/GenBank/DDBJ whole genome shotgun (WGS) entry which is preliminary data.</text>
</comment>
<comment type="similarity">
    <text evidence="2 11">Belongs to the WhiB family.</text>
</comment>
<evidence type="ECO:0000256" key="2">
    <source>
        <dbReference type="ARBA" id="ARBA00006597"/>
    </source>
</evidence>
<dbReference type="GO" id="GO:0045892">
    <property type="term" value="P:negative regulation of DNA-templated transcription"/>
    <property type="evidence" value="ECO:0007669"/>
    <property type="project" value="TreeGrafter"/>
</dbReference>
<evidence type="ECO:0000256" key="7">
    <source>
        <dbReference type="ARBA" id="ARBA00023015"/>
    </source>
</evidence>
<gene>
    <name evidence="11" type="primary">whiB</name>
    <name evidence="13" type="ORF">FB458_0991</name>
</gene>
<evidence type="ECO:0000259" key="12">
    <source>
        <dbReference type="PROSITE" id="PS51674"/>
    </source>
</evidence>
<dbReference type="GO" id="GO:0003677">
    <property type="term" value="F:DNA binding"/>
    <property type="evidence" value="ECO:0007669"/>
    <property type="project" value="UniProtKB-UniRule"/>
</dbReference>
<dbReference type="HAMAP" id="MF_01479">
    <property type="entry name" value="WhiB"/>
    <property type="match status" value="1"/>
</dbReference>
<keyword evidence="9 11" id="KW-1015">Disulfide bond</keyword>
<feature type="binding site" evidence="11">
    <location>
        <position position="89"/>
    </location>
    <ligand>
        <name>[4Fe-4S] cluster</name>
        <dbReference type="ChEBI" id="CHEBI:49883"/>
    </ligand>
</feature>
<keyword evidence="6 11" id="KW-0411">Iron-sulfur</keyword>
<evidence type="ECO:0000256" key="4">
    <source>
        <dbReference type="ARBA" id="ARBA00022723"/>
    </source>
</evidence>
<comment type="PTM">
    <text evidence="11">The Fe-S cluster can be nitrosylated by nitric oxide (NO).</text>
</comment>
<evidence type="ECO:0000256" key="5">
    <source>
        <dbReference type="ARBA" id="ARBA00023004"/>
    </source>
</evidence>
<keyword evidence="4 11" id="KW-0479">Metal-binding</keyword>
<proteinExistence type="inferred from homology"/>
<organism evidence="13 14">
    <name type="scientific">Lapillicoccus jejuensis</name>
    <dbReference type="NCBI Taxonomy" id="402171"/>
    <lineage>
        <taxon>Bacteria</taxon>
        <taxon>Bacillati</taxon>
        <taxon>Actinomycetota</taxon>
        <taxon>Actinomycetes</taxon>
        <taxon>Micrococcales</taxon>
        <taxon>Intrasporangiaceae</taxon>
        <taxon>Lapillicoccus</taxon>
    </lineage>
</organism>
<keyword evidence="10 11" id="KW-0804">Transcription</keyword>